<dbReference type="PANTHER" id="PTHR43667:SF2">
    <property type="entry name" value="FATTY ACID C-METHYL TRANSFERASE"/>
    <property type="match status" value="1"/>
</dbReference>
<dbReference type="GO" id="GO:0016491">
    <property type="term" value="F:oxidoreductase activity"/>
    <property type="evidence" value="ECO:0007669"/>
    <property type="project" value="InterPro"/>
</dbReference>
<reference evidence="3 4" key="1">
    <citation type="submission" date="2019-06" db="EMBL/GenBank/DDBJ databases">
        <title>Sequencing the genomes of 1000 actinobacteria strains.</title>
        <authorList>
            <person name="Klenk H.-P."/>
        </authorList>
    </citation>
    <scope>NUCLEOTIDE SEQUENCE [LARGE SCALE GENOMIC DNA]</scope>
    <source>
        <strain evidence="3 4">DSM 18935</strain>
    </source>
</reference>
<dbReference type="AlphaFoldDB" id="A0A560WHB4"/>
<accession>A0A560WHB4</accession>
<dbReference type="InterPro" id="IPR002937">
    <property type="entry name" value="Amino_oxidase"/>
</dbReference>
<dbReference type="Pfam" id="PF01593">
    <property type="entry name" value="Amino_oxidase"/>
    <property type="match status" value="1"/>
</dbReference>
<dbReference type="Proteomes" id="UP000315628">
    <property type="component" value="Unassembled WGS sequence"/>
</dbReference>
<gene>
    <name evidence="3" type="ORF">FB557_0440</name>
</gene>
<evidence type="ECO:0000313" key="4">
    <source>
        <dbReference type="Proteomes" id="UP000315628"/>
    </source>
</evidence>
<feature type="domain" description="Amine oxidase" evidence="2">
    <location>
        <begin position="17"/>
        <end position="297"/>
    </location>
</feature>
<dbReference type="PANTHER" id="PTHR43667">
    <property type="entry name" value="CYCLOPROPANE-FATTY-ACYL-PHOSPHOLIPID SYNTHASE"/>
    <property type="match status" value="1"/>
</dbReference>
<dbReference type="RefSeq" id="WP_144855215.1">
    <property type="nucleotide sequence ID" value="NZ_BAAAYT010000002.1"/>
</dbReference>
<dbReference type="InterPro" id="IPR036188">
    <property type="entry name" value="FAD/NAD-bd_sf"/>
</dbReference>
<evidence type="ECO:0000313" key="3">
    <source>
        <dbReference type="EMBL" id="TWD16894.1"/>
    </source>
</evidence>
<dbReference type="Gene3D" id="3.90.660.10">
    <property type="match status" value="1"/>
</dbReference>
<evidence type="ECO:0000256" key="1">
    <source>
        <dbReference type="SAM" id="MobiDB-lite"/>
    </source>
</evidence>
<dbReference type="InterPro" id="IPR050723">
    <property type="entry name" value="CFA/CMAS"/>
</dbReference>
<dbReference type="SUPFAM" id="SSF53335">
    <property type="entry name" value="S-adenosyl-L-methionine-dependent methyltransferases"/>
    <property type="match status" value="1"/>
</dbReference>
<dbReference type="Gene3D" id="3.40.50.150">
    <property type="entry name" value="Vaccinia Virus protein VP39"/>
    <property type="match status" value="1"/>
</dbReference>
<keyword evidence="4" id="KW-1185">Reference proteome</keyword>
<dbReference type="Gene3D" id="1.10.405.10">
    <property type="entry name" value="Guanine Nucleotide Dissociation Inhibitor, domain 1"/>
    <property type="match status" value="1"/>
</dbReference>
<dbReference type="Pfam" id="PF07103">
    <property type="entry name" value="DUF1365"/>
    <property type="match status" value="1"/>
</dbReference>
<dbReference type="OrthoDB" id="20837at2"/>
<feature type="region of interest" description="Disordered" evidence="1">
    <location>
        <begin position="324"/>
        <end position="378"/>
    </location>
</feature>
<name>A0A560WHB4_9MICO</name>
<protein>
    <submittedName>
        <fullName evidence="3">Putative NAD/FAD-binding protein</fullName>
    </submittedName>
</protein>
<dbReference type="InterPro" id="IPR029063">
    <property type="entry name" value="SAM-dependent_MTases_sf"/>
</dbReference>
<feature type="region of interest" description="Disordered" evidence="1">
    <location>
        <begin position="475"/>
        <end position="497"/>
    </location>
</feature>
<feature type="compositionally biased region" description="Low complexity" evidence="1">
    <location>
        <begin position="477"/>
        <end position="493"/>
    </location>
</feature>
<organism evidence="3 4">
    <name type="scientific">Marihabitans asiaticum</name>
    <dbReference type="NCBI Taxonomy" id="415218"/>
    <lineage>
        <taxon>Bacteria</taxon>
        <taxon>Bacillati</taxon>
        <taxon>Actinomycetota</taxon>
        <taxon>Actinomycetes</taxon>
        <taxon>Micrococcales</taxon>
        <taxon>Intrasporangiaceae</taxon>
        <taxon>Marihabitans</taxon>
    </lineage>
</organism>
<dbReference type="Gene3D" id="3.50.50.60">
    <property type="entry name" value="FAD/NAD(P)-binding domain"/>
    <property type="match status" value="1"/>
</dbReference>
<dbReference type="CDD" id="cd02440">
    <property type="entry name" value="AdoMet_MTases"/>
    <property type="match status" value="1"/>
</dbReference>
<comment type="caution">
    <text evidence="3">The sequence shown here is derived from an EMBL/GenBank/DDBJ whole genome shotgun (WGS) entry which is preliminary data.</text>
</comment>
<dbReference type="InterPro" id="IPR010775">
    <property type="entry name" value="DUF1365"/>
</dbReference>
<dbReference type="SUPFAM" id="SSF51905">
    <property type="entry name" value="FAD/NAD(P)-binding domain"/>
    <property type="match status" value="1"/>
</dbReference>
<sequence>MTAQPPQRDVAVVGSGVSGLVAAHVLSRSARVTLYEADDRLGGHAHTHDVDLGDRTIAVDSGFIVHNDRTYPTLLRLFADLGIETQETDMSMSVRADADDLEYAGGKGTPGLLPSLRTAARPRYLRMLAEVTRFHRHARALLDSPVEDDAGVGPTVAEFVQQHGYSEDLRRWFLTPLVAAVWSCEPDDAQAYPARSLFTFLRHHGMLGVLGSPAWRTVVGGSRVYVERVAARLHRVRLSTPVTSVTEDGEGVTLALPGGETARHDAVVIAAHAPQALAMLAEPTPEQRDVLGAIRYSRNVARMHTDTSILPRNPRARASWNYLVPDQTDDDTDHDATHPFADPRGTSDERSPEPTTTPFADPRGTSDERSTGPTQADLDGGVIVTYDLTRLQRLRTGERRILVTLGGEHLIDPSSVIATMTYEHPLYTAESVAAQQRLPEISTDRIAFAGAYHGWGFHEDGALSGLQAAQRLGGDWDTPTPDTVTPETAPAADTPRHPVLPRIYETTIQHSRRSPLRHSFSNRSYSWLVDLDHLPDHGALARFEARDHIGDPTTSIRENLDTFLAEEGIDLRGGQILMLTSARVAGHVFNPITVYWCYRAAEQQQRELAAVVVEVHNTYGDRHAYLVHPDEHGDAEVDKALYVSPFNDTSGRYRLHVPEPGETVHISVRLDRDGQAPFVATLRGHAMPATLATVRRIAWRRPLEPLAVTARIRQHGIWLWARGLTVQPRPEHPPQPGVPGGPDEGVNRVDAERWPDVAEVPQGLKARVAARVTRGLIRSLARTLDLRIALPDGTVLAGKAERTDLPLLQVNRLEHLARRVGAHGLIGFGESYMAGDWEAEDLTAVLTVFARSVEEIVPRSWQRLRAAYVARHPHDEVGSVENAQSNISRHYDLSNELFASFLDPSMAYSSALFTEPDPDEAVLAEAQTRKVDRLLDEAGVGEGTRLLEIGTGWGELALRAARRGAQVTTITLSTEQAELATTRIAEAGLSDQVEVLVRDYRLVEGQYDAVVSVEMIEAVGLDYLPEYFATIDRVLAPGGRVAIQAITMADHRMLATRDTYTWVHKYIFPGGLIPSLEALDRAMAGTGLRVSGDLAMSDSYAQTLRLWDERFARAWPTLDLGLDETFARMWHFYLCYSRAGFEADYLDVHQLTLTRPGEATPSPSAHALEEAPA</sequence>
<dbReference type="Pfam" id="PF02353">
    <property type="entry name" value="CMAS"/>
    <property type="match status" value="1"/>
</dbReference>
<dbReference type="EMBL" id="VIUW01000001">
    <property type="protein sequence ID" value="TWD16894.1"/>
    <property type="molecule type" value="Genomic_DNA"/>
</dbReference>
<evidence type="ECO:0000259" key="2">
    <source>
        <dbReference type="Pfam" id="PF01593"/>
    </source>
</evidence>
<proteinExistence type="predicted"/>